<dbReference type="RefSeq" id="WP_013162396.1">
    <property type="nucleotide sequence ID" value="NC_014216.1"/>
</dbReference>
<dbReference type="eggNOG" id="COG1595">
    <property type="taxonomic scope" value="Bacteria"/>
</dbReference>
<keyword evidence="4" id="KW-0238">DNA-binding</keyword>
<dbReference type="PANTHER" id="PTHR43133:SF8">
    <property type="entry name" value="RNA POLYMERASE SIGMA FACTOR HI_1459-RELATED"/>
    <property type="match status" value="1"/>
</dbReference>
<dbReference type="InterPro" id="IPR014284">
    <property type="entry name" value="RNA_pol_sigma-70_dom"/>
</dbReference>
<evidence type="ECO:0000259" key="7">
    <source>
        <dbReference type="Pfam" id="PF04545"/>
    </source>
</evidence>
<comment type="similarity">
    <text evidence="1">Belongs to the sigma-70 factor family. ECF subfamily.</text>
</comment>
<organism evidence="8 9">
    <name type="scientific">Desulfurivibrio alkaliphilus (strain DSM 19089 / UNIQEM U267 / AHT2)</name>
    <dbReference type="NCBI Taxonomy" id="589865"/>
    <lineage>
        <taxon>Bacteria</taxon>
        <taxon>Pseudomonadati</taxon>
        <taxon>Thermodesulfobacteriota</taxon>
        <taxon>Desulfobulbia</taxon>
        <taxon>Desulfobulbales</taxon>
        <taxon>Desulfobulbaceae</taxon>
        <taxon>Desulfurivibrio</taxon>
    </lineage>
</organism>
<dbReference type="InterPro" id="IPR007630">
    <property type="entry name" value="RNA_pol_sigma70_r4"/>
</dbReference>
<evidence type="ECO:0000259" key="6">
    <source>
        <dbReference type="Pfam" id="PF04542"/>
    </source>
</evidence>
<dbReference type="GO" id="GO:0016987">
    <property type="term" value="F:sigma factor activity"/>
    <property type="evidence" value="ECO:0007669"/>
    <property type="project" value="UniProtKB-KW"/>
</dbReference>
<evidence type="ECO:0000313" key="8">
    <source>
        <dbReference type="EMBL" id="ADH84865.1"/>
    </source>
</evidence>
<evidence type="ECO:0000256" key="5">
    <source>
        <dbReference type="ARBA" id="ARBA00023163"/>
    </source>
</evidence>
<dbReference type="SUPFAM" id="SSF88659">
    <property type="entry name" value="Sigma3 and sigma4 domains of RNA polymerase sigma factors"/>
    <property type="match status" value="1"/>
</dbReference>
<dbReference type="STRING" id="589865.DaAHT2_0154"/>
<proteinExistence type="inferred from homology"/>
<evidence type="ECO:0000256" key="4">
    <source>
        <dbReference type="ARBA" id="ARBA00023125"/>
    </source>
</evidence>
<dbReference type="KEGG" id="dak:DaAHT2_0154"/>
<dbReference type="InterPro" id="IPR013324">
    <property type="entry name" value="RNA_pol_sigma_r3/r4-like"/>
</dbReference>
<dbReference type="InterPro" id="IPR013325">
    <property type="entry name" value="RNA_pol_sigma_r2"/>
</dbReference>
<dbReference type="InterPro" id="IPR039425">
    <property type="entry name" value="RNA_pol_sigma-70-like"/>
</dbReference>
<dbReference type="EMBL" id="CP001940">
    <property type="protein sequence ID" value="ADH84865.1"/>
    <property type="molecule type" value="Genomic_DNA"/>
</dbReference>
<evidence type="ECO:0000313" key="9">
    <source>
        <dbReference type="Proteomes" id="UP000001508"/>
    </source>
</evidence>
<dbReference type="GO" id="GO:0006352">
    <property type="term" value="P:DNA-templated transcription initiation"/>
    <property type="evidence" value="ECO:0007669"/>
    <property type="project" value="InterPro"/>
</dbReference>
<dbReference type="Pfam" id="PF04542">
    <property type="entry name" value="Sigma70_r2"/>
    <property type="match status" value="1"/>
</dbReference>
<keyword evidence="3" id="KW-0731">Sigma factor</keyword>
<dbReference type="InterPro" id="IPR036388">
    <property type="entry name" value="WH-like_DNA-bd_sf"/>
</dbReference>
<dbReference type="PANTHER" id="PTHR43133">
    <property type="entry name" value="RNA POLYMERASE ECF-TYPE SIGMA FACTO"/>
    <property type="match status" value="1"/>
</dbReference>
<dbReference type="Gene3D" id="1.10.1740.10">
    <property type="match status" value="1"/>
</dbReference>
<dbReference type="Pfam" id="PF04545">
    <property type="entry name" value="Sigma70_r4"/>
    <property type="match status" value="1"/>
</dbReference>
<keyword evidence="5" id="KW-0804">Transcription</keyword>
<dbReference type="AlphaFoldDB" id="D6Z5Y3"/>
<dbReference type="InParanoid" id="D6Z5Y3"/>
<dbReference type="NCBIfam" id="TIGR02937">
    <property type="entry name" value="sigma70-ECF"/>
    <property type="match status" value="1"/>
</dbReference>
<dbReference type="Proteomes" id="UP000001508">
    <property type="component" value="Chromosome"/>
</dbReference>
<dbReference type="FunCoup" id="D6Z5Y3">
    <property type="interactions" value="88"/>
</dbReference>
<evidence type="ECO:0000256" key="3">
    <source>
        <dbReference type="ARBA" id="ARBA00023082"/>
    </source>
</evidence>
<dbReference type="HOGENOM" id="CLU_047691_9_3_7"/>
<sequence length="183" mass="21151">MRFEDRSDEELMAAYAAGDLDAFAVLYDRHRGRILGYLFSRLAGRDEAEEVFQKVFARLHESRQKYRAGTPFLPWMFVLMRNVLIDHVRQVQRRRRRLVYSEEAVLGAVAPETVAGSGRLRDGGYLDGLDARQRRALELRFEQGFSFAEISARLGLSTVNARQIISRALRRLRQTFGEQGNQR</sequence>
<protein>
    <submittedName>
        <fullName evidence="8">RNA polymerase, sigma-24 subunit, ECF subfamily</fullName>
    </submittedName>
</protein>
<feature type="domain" description="RNA polymerase sigma-70 region 4" evidence="7">
    <location>
        <begin position="126"/>
        <end position="174"/>
    </location>
</feature>
<dbReference type="OrthoDB" id="8684701at2"/>
<evidence type="ECO:0000256" key="1">
    <source>
        <dbReference type="ARBA" id="ARBA00010641"/>
    </source>
</evidence>
<reference evidence="9" key="1">
    <citation type="submission" date="2010-02" db="EMBL/GenBank/DDBJ databases">
        <title>Complete sequence of Desulfurivibrio alkaliphilus AHT2.</title>
        <authorList>
            <consortium name="US DOE Joint Genome Institute"/>
            <person name="Pitluck S."/>
            <person name="Chertkov O."/>
            <person name="Detter J.C."/>
            <person name="Han C."/>
            <person name="Tapia R."/>
            <person name="Larimer F."/>
            <person name="Land M."/>
            <person name="Hauser L."/>
            <person name="Kyrpides N."/>
            <person name="Mikhailova N."/>
            <person name="Sorokin D.Y."/>
            <person name="Muyzer G."/>
            <person name="Woyke T."/>
        </authorList>
    </citation>
    <scope>NUCLEOTIDE SEQUENCE [LARGE SCALE GENOMIC DNA]</scope>
    <source>
        <strain evidence="9">DSM 19089 / UNIQEM U267 / AHT2</strain>
    </source>
</reference>
<accession>D6Z5Y3</accession>
<keyword evidence="9" id="KW-1185">Reference proteome</keyword>
<dbReference type="Gene3D" id="1.10.10.10">
    <property type="entry name" value="Winged helix-like DNA-binding domain superfamily/Winged helix DNA-binding domain"/>
    <property type="match status" value="1"/>
</dbReference>
<feature type="domain" description="RNA polymerase sigma-70 region 2" evidence="6">
    <location>
        <begin position="26"/>
        <end position="93"/>
    </location>
</feature>
<evidence type="ECO:0000256" key="2">
    <source>
        <dbReference type="ARBA" id="ARBA00023015"/>
    </source>
</evidence>
<name>D6Z5Y3_DESAT</name>
<dbReference type="SUPFAM" id="SSF88946">
    <property type="entry name" value="Sigma2 domain of RNA polymerase sigma factors"/>
    <property type="match status" value="1"/>
</dbReference>
<keyword evidence="2" id="KW-0805">Transcription regulation</keyword>
<gene>
    <name evidence="8" type="ordered locus">DaAHT2_0154</name>
</gene>
<dbReference type="GO" id="GO:0003677">
    <property type="term" value="F:DNA binding"/>
    <property type="evidence" value="ECO:0007669"/>
    <property type="project" value="UniProtKB-KW"/>
</dbReference>
<dbReference type="InterPro" id="IPR007627">
    <property type="entry name" value="RNA_pol_sigma70_r2"/>
</dbReference>
<dbReference type="CDD" id="cd06171">
    <property type="entry name" value="Sigma70_r4"/>
    <property type="match status" value="1"/>
</dbReference>